<keyword evidence="5" id="KW-1185">Reference proteome</keyword>
<dbReference type="InterPro" id="IPR012379">
    <property type="entry name" value="LytTR_MHYE"/>
</dbReference>
<dbReference type="PANTHER" id="PTHR37299">
    <property type="entry name" value="TRANSCRIPTIONAL REGULATOR-RELATED"/>
    <property type="match status" value="1"/>
</dbReference>
<feature type="transmembrane region" description="Helical" evidence="2">
    <location>
        <begin position="30"/>
        <end position="49"/>
    </location>
</feature>
<dbReference type="PIRSF" id="PIRSF031767">
    <property type="entry name" value="MHYE_LytTR"/>
    <property type="match status" value="1"/>
</dbReference>
<organism evidence="4 5">
    <name type="scientific">Lysobacter helvus</name>
    <dbReference type="NCBI Taxonomy" id="2675059"/>
    <lineage>
        <taxon>Bacteria</taxon>
        <taxon>Pseudomonadati</taxon>
        <taxon>Pseudomonadota</taxon>
        <taxon>Gammaproteobacteria</taxon>
        <taxon>Lysobacterales</taxon>
        <taxon>Lysobacteraceae</taxon>
        <taxon>Lysobacter</taxon>
    </lineage>
</organism>
<dbReference type="PANTHER" id="PTHR37299:SF1">
    <property type="entry name" value="STAGE 0 SPORULATION PROTEIN A HOMOLOG"/>
    <property type="match status" value="1"/>
</dbReference>
<name>A0ABM7QFY8_9GAMM</name>
<gene>
    <name evidence="4" type="primary">rpfD</name>
    <name evidence="4" type="ORF">LYSHEL_24350</name>
</gene>
<dbReference type="EMBL" id="AP024546">
    <property type="protein sequence ID" value="BCT96564.1"/>
    <property type="molecule type" value="Genomic_DNA"/>
</dbReference>
<keyword evidence="2" id="KW-0472">Membrane</keyword>
<evidence type="ECO:0000313" key="5">
    <source>
        <dbReference type="Proteomes" id="UP000680514"/>
    </source>
</evidence>
<proteinExistence type="predicted"/>
<dbReference type="Proteomes" id="UP000680514">
    <property type="component" value="Chromosome"/>
</dbReference>
<feature type="domain" description="HTH LytTR-type" evidence="3">
    <location>
        <begin position="196"/>
        <end position="297"/>
    </location>
</feature>
<sequence length="297" mass="33866">MRDMSTVATAPQSPPNAWERFRPWKRTFEVGFWVVTYLMNAIANSAVTWLDIQRAHLGFKAWEPAVWEWTSAIVCLALVPAVAWYTNKVPVRFDTWKRALPLHLLGSVAWSVAHVAGMVALRKVAYATQGADYDFGNWLHEWGYEYLKDIRSYFGLVATMEAYRWFLRRWQGEASVLAPSDDDVPAPVAPERPERFLVRKLGKEFLIAANDVEALQASGNYVNLRVRGRDYPLRSTMAALEQQLDPARFVRVHRSHMVNLDCVAQIEPLDTGDARIVLNDGTVVPCSRTYRDALRPD</sequence>
<evidence type="ECO:0000313" key="4">
    <source>
        <dbReference type="EMBL" id="BCT96564.1"/>
    </source>
</evidence>
<accession>A0ABM7QFY8</accession>
<dbReference type="InterPro" id="IPR007492">
    <property type="entry name" value="LytTR_DNA-bd_dom"/>
</dbReference>
<keyword evidence="2" id="KW-0812">Transmembrane</keyword>
<evidence type="ECO:0000256" key="2">
    <source>
        <dbReference type="SAM" id="Phobius"/>
    </source>
</evidence>
<keyword evidence="2" id="KW-1133">Transmembrane helix</keyword>
<dbReference type="Pfam" id="PF04397">
    <property type="entry name" value="LytTR"/>
    <property type="match status" value="1"/>
</dbReference>
<protein>
    <recommendedName>
        <fullName evidence="3">HTH LytTR-type domain-containing protein</fullName>
    </recommendedName>
</protein>
<dbReference type="InterPro" id="IPR046947">
    <property type="entry name" value="LytR-like"/>
</dbReference>
<keyword evidence="1" id="KW-0902">Two-component regulatory system</keyword>
<feature type="transmembrane region" description="Helical" evidence="2">
    <location>
        <begin position="99"/>
        <end position="121"/>
    </location>
</feature>
<evidence type="ECO:0000259" key="3">
    <source>
        <dbReference type="PROSITE" id="PS50930"/>
    </source>
</evidence>
<reference evidence="4 5" key="1">
    <citation type="submission" date="2021-03" db="EMBL/GenBank/DDBJ databases">
        <title>Complete Genome Sequences of Two Lysobacter Strains Isolated from Sea Water (Lysobacter caseinilyticus) and Soil (Lysobacter helvus) in South Korea.</title>
        <authorList>
            <person name="Watanabe Y."/>
            <person name="Arakawa K."/>
        </authorList>
    </citation>
    <scope>NUCLEOTIDE SEQUENCE [LARGE SCALE GENOMIC DNA]</scope>
    <source>
        <strain evidence="4 5">D10</strain>
    </source>
</reference>
<evidence type="ECO:0000256" key="1">
    <source>
        <dbReference type="ARBA" id="ARBA00023012"/>
    </source>
</evidence>
<dbReference type="Gene3D" id="2.40.50.1020">
    <property type="entry name" value="LytTr DNA-binding domain"/>
    <property type="match status" value="1"/>
</dbReference>
<feature type="transmembrane region" description="Helical" evidence="2">
    <location>
        <begin position="69"/>
        <end position="87"/>
    </location>
</feature>
<dbReference type="PROSITE" id="PS50930">
    <property type="entry name" value="HTH_LYTTR"/>
    <property type="match status" value="1"/>
</dbReference>
<dbReference type="SMART" id="SM00850">
    <property type="entry name" value="LytTR"/>
    <property type="match status" value="1"/>
</dbReference>